<dbReference type="EMBL" id="BAAARK010000070">
    <property type="protein sequence ID" value="GAA2693977.1"/>
    <property type="molecule type" value="Genomic_DNA"/>
</dbReference>
<proteinExistence type="predicted"/>
<name>A0ABN3T5Q9_9ACTN</name>
<accession>A0ABN3T5Q9</accession>
<sequence>MPNLRRILAVGTLTAALGGAAVYGGLRYANSINNDLAAGPPQPTVTTTAPSAPYGTGDPSHYRYGAPIARAAGGEVIAYTPRHEAQRMLTIPFTITNNGGTAASYQATVTVTVTTGEHAGHADTVTISSEGLLPPKNTMATQARFQSLGAIPSRDLEVRILHVEKKGTA</sequence>
<evidence type="ECO:0000313" key="2">
    <source>
        <dbReference type="EMBL" id="GAA2693977.1"/>
    </source>
</evidence>
<dbReference type="RefSeq" id="WP_344585014.1">
    <property type="nucleotide sequence ID" value="NZ_BAAARK010000070.1"/>
</dbReference>
<evidence type="ECO:0000313" key="3">
    <source>
        <dbReference type="Proteomes" id="UP001500994"/>
    </source>
</evidence>
<evidence type="ECO:0000256" key="1">
    <source>
        <dbReference type="SAM" id="MobiDB-lite"/>
    </source>
</evidence>
<gene>
    <name evidence="2" type="ORF">GCM10009864_80930</name>
</gene>
<keyword evidence="3" id="KW-1185">Reference proteome</keyword>
<comment type="caution">
    <text evidence="2">The sequence shown here is derived from an EMBL/GenBank/DDBJ whole genome shotgun (WGS) entry which is preliminary data.</text>
</comment>
<protein>
    <submittedName>
        <fullName evidence="2">Uncharacterized protein</fullName>
    </submittedName>
</protein>
<dbReference type="Proteomes" id="UP001500994">
    <property type="component" value="Unassembled WGS sequence"/>
</dbReference>
<reference evidence="2 3" key="1">
    <citation type="journal article" date="2019" name="Int. J. Syst. Evol. Microbiol.">
        <title>The Global Catalogue of Microorganisms (GCM) 10K type strain sequencing project: providing services to taxonomists for standard genome sequencing and annotation.</title>
        <authorList>
            <consortium name="The Broad Institute Genomics Platform"/>
            <consortium name="The Broad Institute Genome Sequencing Center for Infectious Disease"/>
            <person name="Wu L."/>
            <person name="Ma J."/>
        </authorList>
    </citation>
    <scope>NUCLEOTIDE SEQUENCE [LARGE SCALE GENOMIC DNA]</scope>
    <source>
        <strain evidence="2 3">JCM 16374</strain>
    </source>
</reference>
<feature type="region of interest" description="Disordered" evidence="1">
    <location>
        <begin position="39"/>
        <end position="58"/>
    </location>
</feature>
<organism evidence="2 3">
    <name type="scientific">Streptomyces lunalinharesii</name>
    <dbReference type="NCBI Taxonomy" id="333384"/>
    <lineage>
        <taxon>Bacteria</taxon>
        <taxon>Bacillati</taxon>
        <taxon>Actinomycetota</taxon>
        <taxon>Actinomycetes</taxon>
        <taxon>Kitasatosporales</taxon>
        <taxon>Streptomycetaceae</taxon>
        <taxon>Streptomyces</taxon>
    </lineage>
</organism>